<feature type="region of interest" description="Disordered" evidence="1">
    <location>
        <begin position="115"/>
        <end position="152"/>
    </location>
</feature>
<dbReference type="GO" id="GO:0005085">
    <property type="term" value="F:guanyl-nucleotide exchange factor activity"/>
    <property type="evidence" value="ECO:0007669"/>
    <property type="project" value="InterPro"/>
</dbReference>
<organism evidence="3 4">
    <name type="scientific">Entamoeba histolytica</name>
    <dbReference type="NCBI Taxonomy" id="5759"/>
    <lineage>
        <taxon>Eukaryota</taxon>
        <taxon>Amoebozoa</taxon>
        <taxon>Evosea</taxon>
        <taxon>Archamoebae</taxon>
        <taxon>Mastigamoebida</taxon>
        <taxon>Entamoebidae</taxon>
        <taxon>Entamoeba</taxon>
    </lineage>
</organism>
<dbReference type="GO" id="GO:0007264">
    <property type="term" value="P:small GTPase-mediated signal transduction"/>
    <property type="evidence" value="ECO:0007669"/>
    <property type="project" value="InterPro"/>
</dbReference>
<dbReference type="InterPro" id="IPR001895">
    <property type="entry name" value="RASGEF_cat_dom"/>
</dbReference>
<comment type="caution">
    <text evidence="3">The sequence shown here is derived from an EMBL/GenBank/DDBJ whole genome shotgun (WGS) entry which is preliminary data.</text>
</comment>
<feature type="domain" description="Ras-GEF" evidence="2">
    <location>
        <begin position="502"/>
        <end position="642"/>
    </location>
</feature>
<evidence type="ECO:0000256" key="1">
    <source>
        <dbReference type="SAM" id="MobiDB-lite"/>
    </source>
</evidence>
<proteinExistence type="predicted"/>
<reference evidence="3 4" key="1">
    <citation type="submission" date="2016-05" db="EMBL/GenBank/DDBJ databases">
        <title>First whole genome sequencing of Entamoeba histolytica HM1:IMSS-clone-6.</title>
        <authorList>
            <person name="Mukherjee Avik.K."/>
            <person name="Izumyama S."/>
            <person name="Nakada-Tsukui K."/>
            <person name="Nozaki T."/>
        </authorList>
    </citation>
    <scope>NUCLEOTIDE SEQUENCE [LARGE SCALE GENOMIC DNA]</scope>
    <source>
        <strain evidence="3 4">HM1:IMSS clone 6</strain>
    </source>
</reference>
<gene>
    <name evidence="3" type="ORF">CL6EHI_152140</name>
</gene>
<evidence type="ECO:0000259" key="2">
    <source>
        <dbReference type="Pfam" id="PF00617"/>
    </source>
</evidence>
<feature type="compositionally biased region" description="Polar residues" evidence="1">
    <location>
        <begin position="115"/>
        <end position="143"/>
    </location>
</feature>
<dbReference type="Pfam" id="PF00617">
    <property type="entry name" value="RasGEF"/>
    <property type="match status" value="1"/>
</dbReference>
<dbReference type="Gene3D" id="1.10.840.10">
    <property type="entry name" value="Ras guanine-nucleotide exchange factors catalytic domain"/>
    <property type="match status" value="1"/>
</dbReference>
<dbReference type="SUPFAM" id="SSF48366">
    <property type="entry name" value="Ras GEF"/>
    <property type="match status" value="1"/>
</dbReference>
<name>A0A5K1V3V3_ENTHI</name>
<evidence type="ECO:0000313" key="4">
    <source>
        <dbReference type="Proteomes" id="UP000078387"/>
    </source>
</evidence>
<sequence length="693" mass="81381">MLTFSELKRSPEFVNENPIEPFHRTVSKQKRSFDIIIDDSSRTEFYPLKAPDSEKSIISHSDSIVQQEFKIPHRVKGSSKNSSLPSHMNECSVHNLSLDSVSSSTTNSLIKSCGSTSSPKTLSISNTDSFTSTLKTTGGTESPISDIKPTSRPINEKDVRKKKLRRFSEDLDGEKRVIVKKTNSINPIFSKEKIKGIKSADDIKRKMRKSNRNVFGDKSLLVETILDMINQECEIEEIRTFFFENDFCLIQDEAKCNYNDFRMVVWGFDQNIREIFKKLCFIASQKKNGVGILMEMCFNHKHLLLPYCESFIKNVLNQFKIVFNPNGDPLYNENGEIEEISKEKFIEMIFDQPKGKRYIDSFIYSFPLFLTKKELIDLIIKQHKRLKDLIQFHHLMEEKANLLQKVIEQTVITIVRVIALGIKEKKLLECFNDEIYSLSFINQIKFQLTKQTSIQFQTKDELILSKGFIITGNNPKTKSKKKLFDITHLDINNYQKLPPKILAKQLILFDWRMTENINVNNIIKLDENENINEWIHLVKRITKKLMKLITKKNEVKYILKLLEELLEQNDFNFLFTFIRELRSKFNEYPKLVKLDKKYKKLYDKLNSLFSYDNNYYEYKRMFNELPQFSIKIPVIEIWKHEMKIQSSITLFFDNKLNMIKIIEVAKLIHQIISLKIIQLDIIPIPEIQSFLIL</sequence>
<dbReference type="InterPro" id="IPR023578">
    <property type="entry name" value="Ras_GEF_dom_sf"/>
</dbReference>
<dbReference type="InterPro" id="IPR036964">
    <property type="entry name" value="RASGEF_cat_dom_sf"/>
</dbReference>
<dbReference type="VEuPathDB" id="AmoebaDB:EHI_152140"/>
<dbReference type="AlphaFoldDB" id="A0A5K1V3V3"/>
<dbReference type="VEuPathDB" id="AmoebaDB:EHI8A_134480"/>
<protein>
    <recommendedName>
        <fullName evidence="2">Ras-GEF domain-containing protein</fullName>
    </recommendedName>
</protein>
<evidence type="ECO:0000313" key="3">
    <source>
        <dbReference type="EMBL" id="GAT91464.1"/>
    </source>
</evidence>
<dbReference type="Proteomes" id="UP000078387">
    <property type="component" value="Unassembled WGS sequence"/>
</dbReference>
<dbReference type="OMA" id="QDESKCN"/>
<dbReference type="VEuPathDB" id="AmoebaDB:KM1_057860"/>
<accession>A0A5K1V3V3</accession>
<dbReference type="EMBL" id="BDEQ01000001">
    <property type="protein sequence ID" value="GAT91464.1"/>
    <property type="molecule type" value="Genomic_DNA"/>
</dbReference>
<dbReference type="VEuPathDB" id="AmoebaDB:EHI7A_026860"/>
<dbReference type="VEuPathDB" id="AmoebaDB:EHI5A_025420"/>